<protein>
    <recommendedName>
        <fullName evidence="5">DUF4408 domain-containing protein</fullName>
    </recommendedName>
</protein>
<name>A0A8T1QBN6_CARIL</name>
<proteinExistence type="predicted"/>
<evidence type="ECO:0000313" key="3">
    <source>
        <dbReference type="EMBL" id="KAG6651743.1"/>
    </source>
</evidence>
<feature type="transmembrane region" description="Helical" evidence="2">
    <location>
        <begin position="67"/>
        <end position="86"/>
    </location>
</feature>
<dbReference type="Proteomes" id="UP000811609">
    <property type="component" value="Chromosome 6"/>
</dbReference>
<evidence type="ECO:0000313" key="4">
    <source>
        <dbReference type="Proteomes" id="UP000811609"/>
    </source>
</evidence>
<comment type="caution">
    <text evidence="3">The sequence shown here is derived from an EMBL/GenBank/DDBJ whole genome shotgun (WGS) entry which is preliminary data.</text>
</comment>
<dbReference type="AlphaFoldDB" id="A0A8T1QBN6"/>
<evidence type="ECO:0000256" key="2">
    <source>
        <dbReference type="SAM" id="Phobius"/>
    </source>
</evidence>
<gene>
    <name evidence="3" type="ORF">CIPAW_06G133800</name>
</gene>
<feature type="region of interest" description="Disordered" evidence="1">
    <location>
        <begin position="153"/>
        <end position="191"/>
    </location>
</feature>
<keyword evidence="2" id="KW-1133">Transmembrane helix</keyword>
<keyword evidence="2" id="KW-0812">Transmembrane</keyword>
<dbReference type="PANTHER" id="PTHR33640:SF8">
    <property type="entry name" value="TRANSMEMBRANE PROTEIN"/>
    <property type="match status" value="1"/>
</dbReference>
<dbReference type="EMBL" id="CM031814">
    <property type="protein sequence ID" value="KAG6651743.1"/>
    <property type="molecule type" value="Genomic_DNA"/>
</dbReference>
<feature type="transmembrane region" description="Helical" evidence="2">
    <location>
        <begin position="26"/>
        <end position="47"/>
    </location>
</feature>
<sequence>MDSLNFYNIKVEQANAMQRHRQLQKITNICLIIKVCVFLVLISRLSMRLPLAFKNSDGYFQNVTITLASPRFVFVIGNIIVITLFAKSGQLSTRDSTTKTSEFDLYEEFFKKSEKIQRVHSNVTRCLEEHSTYDSKVKVKDYRRVQSYLQNSNRGFGEKSLPVPHRRDTEKLRKSSYSCDRTTKSSNTEDEINQEEFQRRVEAFIARQQRLRREEQYSVVL</sequence>
<reference evidence="3" key="1">
    <citation type="submission" date="2020-12" db="EMBL/GenBank/DDBJ databases">
        <title>WGS assembly of Carya illinoinensis cv. Pawnee.</title>
        <authorList>
            <person name="Platts A."/>
            <person name="Shu S."/>
            <person name="Wright S."/>
            <person name="Barry K."/>
            <person name="Edger P."/>
            <person name="Pires J.C."/>
            <person name="Schmutz J."/>
        </authorList>
    </citation>
    <scope>NUCLEOTIDE SEQUENCE</scope>
    <source>
        <tissue evidence="3">Leaf</tissue>
    </source>
</reference>
<accession>A0A8T1QBN6</accession>
<organism evidence="3 4">
    <name type="scientific">Carya illinoinensis</name>
    <name type="common">Pecan</name>
    <dbReference type="NCBI Taxonomy" id="32201"/>
    <lineage>
        <taxon>Eukaryota</taxon>
        <taxon>Viridiplantae</taxon>
        <taxon>Streptophyta</taxon>
        <taxon>Embryophyta</taxon>
        <taxon>Tracheophyta</taxon>
        <taxon>Spermatophyta</taxon>
        <taxon>Magnoliopsida</taxon>
        <taxon>eudicotyledons</taxon>
        <taxon>Gunneridae</taxon>
        <taxon>Pentapetalae</taxon>
        <taxon>rosids</taxon>
        <taxon>fabids</taxon>
        <taxon>Fagales</taxon>
        <taxon>Juglandaceae</taxon>
        <taxon>Carya</taxon>
    </lineage>
</organism>
<feature type="compositionally biased region" description="Polar residues" evidence="1">
    <location>
        <begin position="175"/>
        <end position="186"/>
    </location>
</feature>
<evidence type="ECO:0000256" key="1">
    <source>
        <dbReference type="SAM" id="MobiDB-lite"/>
    </source>
</evidence>
<keyword evidence="2" id="KW-0472">Membrane</keyword>
<keyword evidence="4" id="KW-1185">Reference proteome</keyword>
<dbReference type="PANTHER" id="PTHR33640">
    <property type="entry name" value="TRANSMEMBRANE PROTEIN"/>
    <property type="match status" value="1"/>
</dbReference>
<evidence type="ECO:0008006" key="5">
    <source>
        <dbReference type="Google" id="ProtNLM"/>
    </source>
</evidence>